<dbReference type="OrthoDB" id="1738667at2"/>
<keyword evidence="1" id="KW-0732">Signal</keyword>
<dbReference type="AlphaFoldDB" id="A0A168QPU6"/>
<dbReference type="PROSITE" id="PS51272">
    <property type="entry name" value="SLH"/>
    <property type="match status" value="2"/>
</dbReference>
<feature type="signal peptide" evidence="1">
    <location>
        <begin position="1"/>
        <end position="32"/>
    </location>
</feature>
<keyword evidence="4" id="KW-1185">Reference proteome</keyword>
<dbReference type="Proteomes" id="UP000077355">
    <property type="component" value="Unassembled WGS sequence"/>
</dbReference>
<comment type="caution">
    <text evidence="3">The sequence shown here is derived from an EMBL/GenBank/DDBJ whole genome shotgun (WGS) entry which is preliminary data.</text>
</comment>
<protein>
    <recommendedName>
        <fullName evidence="2">SLH domain-containing protein</fullName>
    </recommendedName>
</protein>
<name>A0A168QPU6_9BACL</name>
<organism evidence="3 4">
    <name type="scientific">Paenibacillus antarcticus</name>
    <dbReference type="NCBI Taxonomy" id="253703"/>
    <lineage>
        <taxon>Bacteria</taxon>
        <taxon>Bacillati</taxon>
        <taxon>Bacillota</taxon>
        <taxon>Bacilli</taxon>
        <taxon>Bacillales</taxon>
        <taxon>Paenibacillaceae</taxon>
        <taxon>Paenibacillus</taxon>
    </lineage>
</organism>
<dbReference type="InterPro" id="IPR001119">
    <property type="entry name" value="SLH_dom"/>
</dbReference>
<evidence type="ECO:0000259" key="2">
    <source>
        <dbReference type="PROSITE" id="PS51272"/>
    </source>
</evidence>
<evidence type="ECO:0000313" key="4">
    <source>
        <dbReference type="Proteomes" id="UP000077355"/>
    </source>
</evidence>
<dbReference type="Pfam" id="PF00395">
    <property type="entry name" value="SLH"/>
    <property type="match status" value="2"/>
</dbReference>
<evidence type="ECO:0000313" key="3">
    <source>
        <dbReference type="EMBL" id="OAB48047.1"/>
    </source>
</evidence>
<proteinExistence type="predicted"/>
<evidence type="ECO:0000256" key="1">
    <source>
        <dbReference type="SAM" id="SignalP"/>
    </source>
</evidence>
<dbReference type="EMBL" id="LVJI01000002">
    <property type="protein sequence ID" value="OAB48047.1"/>
    <property type="molecule type" value="Genomic_DNA"/>
</dbReference>
<feature type="domain" description="SLH" evidence="2">
    <location>
        <begin position="155"/>
        <end position="218"/>
    </location>
</feature>
<feature type="chain" id="PRO_5007899954" description="SLH domain-containing protein" evidence="1">
    <location>
        <begin position="33"/>
        <end position="342"/>
    </location>
</feature>
<feature type="domain" description="SLH" evidence="2">
    <location>
        <begin position="28"/>
        <end position="91"/>
    </location>
</feature>
<gene>
    <name evidence="3" type="ORF">PBAT_04030</name>
</gene>
<sequence length="342" mass="37241">MKKQLFNYNTTKTAIVCGILAASLSFGTSAFAFSDLWGNPAEAKINALQSAGIINGVTQDLFAPKSKMTNAQGIQLLVNAFDLKMDTKQLSNANYYITRVAEKSSYSLNFLIAQQNGLSVDKMVNPKDTMTRAQFAHLIHQAIMTKGNFPVTLMFINISDGEKLTPDVSNSLQALLNMKLIALSDDGKFRPNEAVTRSEAAVLIYDATEYIKKTLPVKEVVTPTKSYEAIVALEKAAAGVNKVSLTVNNLPNPGYTTSINRIEFGIDLTATLYFSINQPDPDQMNIQVISKSTAVTYVPSNYKVVAQYEASSVGVTDPFSLLLPYGEAPTTPIKNPEDLIAK</sequence>
<accession>A0A168QPU6</accession>
<reference evidence="3 4" key="1">
    <citation type="submission" date="2016-03" db="EMBL/GenBank/DDBJ databases">
        <title>Draft genome sequence of Paenibacillus antarcticus CECT 5836.</title>
        <authorList>
            <person name="Shin S.-K."/>
            <person name="Yi H."/>
        </authorList>
    </citation>
    <scope>NUCLEOTIDE SEQUENCE [LARGE SCALE GENOMIC DNA]</scope>
    <source>
        <strain evidence="3 4">CECT 5836</strain>
    </source>
</reference>
<dbReference type="RefSeq" id="WP_068646806.1">
    <property type="nucleotide sequence ID" value="NZ_CP043611.1"/>
</dbReference>